<dbReference type="AlphaFoldDB" id="A0A176W5F9"/>
<evidence type="ECO:0000256" key="3">
    <source>
        <dbReference type="SAM" id="MobiDB-lite"/>
    </source>
</evidence>
<proteinExistence type="predicted"/>
<gene>
    <name evidence="4" type="ORF">AXG93_223s1040</name>
</gene>
<evidence type="ECO:0000313" key="5">
    <source>
        <dbReference type="Proteomes" id="UP000077202"/>
    </source>
</evidence>
<dbReference type="Pfam" id="PF03514">
    <property type="entry name" value="GRAS"/>
    <property type="match status" value="1"/>
</dbReference>
<reference evidence="4" key="1">
    <citation type="submission" date="2016-03" db="EMBL/GenBank/DDBJ databases">
        <title>Mechanisms controlling the formation of the plant cell surface in tip-growing cells are functionally conserved among land plants.</title>
        <authorList>
            <person name="Honkanen S."/>
            <person name="Jones V.A."/>
            <person name="Morieri G."/>
            <person name="Champion C."/>
            <person name="Hetherington A.J."/>
            <person name="Kelly S."/>
            <person name="Saint-Marcoux D."/>
            <person name="Proust H."/>
            <person name="Prescott H."/>
            <person name="Dolan L."/>
        </authorList>
    </citation>
    <scope>NUCLEOTIDE SEQUENCE [LARGE SCALE GENOMIC DNA]</scope>
    <source>
        <tissue evidence="4">Whole gametophyte</tissue>
    </source>
</reference>
<dbReference type="InterPro" id="IPR005202">
    <property type="entry name" value="TF_GRAS"/>
</dbReference>
<dbReference type="PROSITE" id="PS50985">
    <property type="entry name" value="GRAS"/>
    <property type="match status" value="1"/>
</dbReference>
<keyword evidence="1" id="KW-0805">Transcription regulation</keyword>
<dbReference type="Proteomes" id="UP000077202">
    <property type="component" value="Unassembled WGS sequence"/>
</dbReference>
<evidence type="ECO:0000256" key="2">
    <source>
        <dbReference type="ARBA" id="ARBA00023163"/>
    </source>
</evidence>
<dbReference type="PANTHER" id="PTHR31636">
    <property type="entry name" value="OSJNBA0084A10.13 PROTEIN-RELATED"/>
    <property type="match status" value="1"/>
</dbReference>
<comment type="caution">
    <text evidence="4">The sequence shown here is derived from an EMBL/GenBank/DDBJ whole genome shotgun (WGS) entry which is preliminary data.</text>
</comment>
<keyword evidence="5" id="KW-1185">Reference proteome</keyword>
<evidence type="ECO:0000256" key="1">
    <source>
        <dbReference type="ARBA" id="ARBA00023015"/>
    </source>
</evidence>
<protein>
    <submittedName>
        <fullName evidence="4">Uncharacterized protein</fullName>
    </submittedName>
</protein>
<sequence length="947" mass="101467">MGTGVGGGGVFPHRRVGPIPCGGSAGIRCTFLSECTARRGEARRAKEGGRGLGHGSWGLGPGADEGGVGVGSVYFPHAVLVNILCIFYARLHRRGAQLPVLLFSRSLMGPNGGGRMGWVGGRGGGPEGERFWTLSCSASYGSWSSPTLVGEDPVVACAVSEVLGILGVVACLLAGRLGFWVSGKREEIAGFPTVGAALEIMMDLTIVCSCPAGGSKDLANSVLNAQRRVCSWSISAAASESDACSQQIQLEDYMFNEPPANVVYYGGQQAGGGGSWEIKDARALQGQVSVFAICSPSLSRSSSQVSTGSDSSLSYDNCNPPHRGGVYSDQFKAASASASLCSPLSELQRARSCTSSLQSFESEDLDDPRAGGAFSPTDMVVGSDTTSVTSQEHFVLHHDLSSFMESVLLHGSDVGLSVDPEYAWSPSSRQCLSSHRDAYSSPINVLDFPDSTAGASPPRADISSGHFVDSPPPLAQQQQQQQEETLAEGPRPSSVGFEVGVGKLGGQAQGQWMRAGEAAGSSNDFFYQHLSSEISFQNCHTAHASGFQPRVVPQLGIRSEEDLNGIRLVHLLLAGAEAVASTNIDLATVILVRLKDLVSRSGSTMQRVAAYFCEGLQFRIEGVRGPDRVAESQNDSLSAFQVLHEVSPYIKFGHFTANQAILEAFEGERRVHIIDYDILEGIQWPSLMQALACRTGGPPHLRVTALCRPHVKRALAVTQETGKRLTEFAATFNIPFSFHQVRIDNEDELRPTLLKQVKGECLAVNCMVHLPHMPHRSKKAVTSFLRAVHRLSPKVLTLVEEELSCSSSTFVSHFFEALHHYSAIFDSLEASLSSESKGRQLVERIFLAPRITGLMTSSNTDSNPAGASSSSGGLCEGDGGVHWHSLAQTEGFHPVPLSVYNLCQAKLLLGLFSDGYKVEEEQNRLLLGWRSKILLGASIWQCTRYEK</sequence>
<dbReference type="EMBL" id="LVLJ01001743">
    <property type="protein sequence ID" value="OAE28268.1"/>
    <property type="molecule type" value="Genomic_DNA"/>
</dbReference>
<keyword evidence="2" id="KW-0804">Transcription</keyword>
<evidence type="ECO:0000313" key="4">
    <source>
        <dbReference type="EMBL" id="OAE28268.1"/>
    </source>
</evidence>
<name>A0A176W5F9_MARPO</name>
<accession>A0A176W5F9</accession>
<organism evidence="4 5">
    <name type="scientific">Marchantia polymorpha subsp. ruderalis</name>
    <dbReference type="NCBI Taxonomy" id="1480154"/>
    <lineage>
        <taxon>Eukaryota</taxon>
        <taxon>Viridiplantae</taxon>
        <taxon>Streptophyta</taxon>
        <taxon>Embryophyta</taxon>
        <taxon>Marchantiophyta</taxon>
        <taxon>Marchantiopsida</taxon>
        <taxon>Marchantiidae</taxon>
        <taxon>Marchantiales</taxon>
        <taxon>Marchantiaceae</taxon>
        <taxon>Marchantia</taxon>
    </lineage>
</organism>
<feature type="region of interest" description="Disordered" evidence="3">
    <location>
        <begin position="449"/>
        <end position="500"/>
    </location>
</feature>